<keyword evidence="2" id="KW-0472">Membrane</keyword>
<protein>
    <recommendedName>
        <fullName evidence="6">Mid2 domain-containing protein</fullName>
    </recommendedName>
</protein>
<dbReference type="EMBL" id="PQXM01000272">
    <property type="protein sequence ID" value="TGO74541.1"/>
    <property type="molecule type" value="Genomic_DNA"/>
</dbReference>
<sequence length="406" mass="46028">MLCWLIFIDLVLLVSSMSSPGEFVNPSAEATQNPIWVTGTQQMLSWETSLRNYTIALWNQNADGNGYSKGPALLESYDGDTSLNWTVQTYAFSLSLSPVFYLLLEPGTLNDNGNITIPTSQSIVSHTFNITSTTPSAEGDKKDHKLGLILALSLTIPFVLICTALAIYLIRSRRQRQRALETPPHYQYPHHVGFRRRPNRFFQTNSSPTAFTFPDQEDSQDRRRKSSKSSNNGIYFPPPPTTPKSPLSFASSLKSLRGLKGNTMSPGQNSINSYRFSPTYPPSHPRGPSEYHQTNHMSPTYYPLQRIPSLTSTEAGNPHIQQLQEAQEELSIERQKQGPRVAYQPPEISPYDKPRVGQDNEDQKWVIKPYVPPEMPASVKKRYLEGQAEERIARRKYDYDQPDELW</sequence>
<feature type="compositionally biased region" description="Polar residues" evidence="1">
    <location>
        <begin position="262"/>
        <end position="276"/>
    </location>
</feature>
<feature type="chain" id="PRO_5021349120" description="Mid2 domain-containing protein" evidence="3">
    <location>
        <begin position="17"/>
        <end position="406"/>
    </location>
</feature>
<proteinExistence type="predicted"/>
<organism evidence="4 5">
    <name type="scientific">Botrytis elliptica</name>
    <dbReference type="NCBI Taxonomy" id="278938"/>
    <lineage>
        <taxon>Eukaryota</taxon>
        <taxon>Fungi</taxon>
        <taxon>Dikarya</taxon>
        <taxon>Ascomycota</taxon>
        <taxon>Pezizomycotina</taxon>
        <taxon>Leotiomycetes</taxon>
        <taxon>Helotiales</taxon>
        <taxon>Sclerotiniaceae</taxon>
        <taxon>Botrytis</taxon>
    </lineage>
</organism>
<evidence type="ECO:0008006" key="6">
    <source>
        <dbReference type="Google" id="ProtNLM"/>
    </source>
</evidence>
<feature type="compositionally biased region" description="Basic and acidic residues" evidence="1">
    <location>
        <begin position="350"/>
        <end position="362"/>
    </location>
</feature>
<feature type="region of interest" description="Disordered" evidence="1">
    <location>
        <begin position="327"/>
        <end position="362"/>
    </location>
</feature>
<evidence type="ECO:0000256" key="3">
    <source>
        <dbReference type="SAM" id="SignalP"/>
    </source>
</evidence>
<keyword evidence="2" id="KW-1133">Transmembrane helix</keyword>
<accession>A0A4Z1JLB7</accession>
<dbReference type="AlphaFoldDB" id="A0A4Z1JLB7"/>
<keyword evidence="2" id="KW-0812">Transmembrane</keyword>
<keyword evidence="5" id="KW-1185">Reference proteome</keyword>
<evidence type="ECO:0000256" key="2">
    <source>
        <dbReference type="SAM" id="Phobius"/>
    </source>
</evidence>
<feature type="region of interest" description="Disordered" evidence="1">
    <location>
        <begin position="205"/>
        <end position="289"/>
    </location>
</feature>
<feature type="signal peptide" evidence="3">
    <location>
        <begin position="1"/>
        <end position="16"/>
    </location>
</feature>
<feature type="compositionally biased region" description="Polar residues" evidence="1">
    <location>
        <begin position="244"/>
        <end position="254"/>
    </location>
</feature>
<evidence type="ECO:0000313" key="4">
    <source>
        <dbReference type="EMBL" id="TGO74541.1"/>
    </source>
</evidence>
<evidence type="ECO:0000313" key="5">
    <source>
        <dbReference type="Proteomes" id="UP000297229"/>
    </source>
</evidence>
<reference evidence="4 5" key="1">
    <citation type="submission" date="2017-12" db="EMBL/GenBank/DDBJ databases">
        <title>Comparative genomics of Botrytis spp.</title>
        <authorList>
            <person name="Valero-Jimenez C.A."/>
            <person name="Tapia P."/>
            <person name="Veloso J."/>
            <person name="Silva-Moreno E."/>
            <person name="Staats M."/>
            <person name="Valdes J.H."/>
            <person name="Van Kan J.A.L."/>
        </authorList>
    </citation>
    <scope>NUCLEOTIDE SEQUENCE [LARGE SCALE GENOMIC DNA]</scope>
    <source>
        <strain evidence="4 5">Be9601</strain>
    </source>
</reference>
<keyword evidence="3" id="KW-0732">Signal</keyword>
<name>A0A4Z1JLB7_9HELO</name>
<dbReference type="STRING" id="278938.A0A4Z1JLB7"/>
<dbReference type="OrthoDB" id="5390143at2759"/>
<gene>
    <name evidence="4" type="ORF">BELL_0273g00020</name>
</gene>
<comment type="caution">
    <text evidence="4">The sequence shown here is derived from an EMBL/GenBank/DDBJ whole genome shotgun (WGS) entry which is preliminary data.</text>
</comment>
<dbReference type="Proteomes" id="UP000297229">
    <property type="component" value="Unassembled WGS sequence"/>
</dbReference>
<evidence type="ECO:0000256" key="1">
    <source>
        <dbReference type="SAM" id="MobiDB-lite"/>
    </source>
</evidence>
<feature type="transmembrane region" description="Helical" evidence="2">
    <location>
        <begin position="146"/>
        <end position="170"/>
    </location>
</feature>